<keyword evidence="3" id="KW-0808">Transferase</keyword>
<reference evidence="3 4" key="1">
    <citation type="submission" date="2021-02" db="EMBL/GenBank/DDBJ databases">
        <title>Complete genome of Desulfoluna sp. strain ASN36.</title>
        <authorList>
            <person name="Takahashi A."/>
            <person name="Kojima H."/>
            <person name="Fukui M."/>
        </authorList>
    </citation>
    <scope>NUCLEOTIDE SEQUENCE [LARGE SCALE GENOMIC DNA]</scope>
    <source>
        <strain evidence="3 4">ASN36</strain>
    </source>
</reference>
<feature type="domain" description="Glycosyltransferase subfamily 4-like N-terminal" evidence="2">
    <location>
        <begin position="28"/>
        <end position="188"/>
    </location>
</feature>
<dbReference type="PANTHER" id="PTHR12526">
    <property type="entry name" value="GLYCOSYLTRANSFERASE"/>
    <property type="match status" value="1"/>
</dbReference>
<dbReference type="RefSeq" id="WP_236888526.1">
    <property type="nucleotide sequence ID" value="NZ_AP024488.1"/>
</dbReference>
<evidence type="ECO:0000259" key="2">
    <source>
        <dbReference type="Pfam" id="PF13439"/>
    </source>
</evidence>
<dbReference type="Pfam" id="PF13439">
    <property type="entry name" value="Glyco_transf_4"/>
    <property type="match status" value="1"/>
</dbReference>
<keyword evidence="4" id="KW-1185">Reference proteome</keyword>
<dbReference type="Gene3D" id="3.40.50.2000">
    <property type="entry name" value="Glycogen Phosphorylase B"/>
    <property type="match status" value="2"/>
</dbReference>
<dbReference type="InterPro" id="IPR001296">
    <property type="entry name" value="Glyco_trans_1"/>
</dbReference>
<name>A0ABM7PHP2_9BACT</name>
<dbReference type="Proteomes" id="UP001320148">
    <property type="component" value="Chromosome"/>
</dbReference>
<protein>
    <submittedName>
        <fullName evidence="3">Glycosyl transferase</fullName>
    </submittedName>
</protein>
<dbReference type="InterPro" id="IPR028098">
    <property type="entry name" value="Glyco_trans_4-like_N"/>
</dbReference>
<organism evidence="3 4">
    <name type="scientific">Desulfoluna limicola</name>
    <dbReference type="NCBI Taxonomy" id="2810562"/>
    <lineage>
        <taxon>Bacteria</taxon>
        <taxon>Pseudomonadati</taxon>
        <taxon>Thermodesulfobacteriota</taxon>
        <taxon>Desulfobacteria</taxon>
        <taxon>Desulfobacterales</taxon>
        <taxon>Desulfolunaceae</taxon>
        <taxon>Desulfoluna</taxon>
    </lineage>
</organism>
<dbReference type="Pfam" id="PF00534">
    <property type="entry name" value="Glycos_transf_1"/>
    <property type="match status" value="1"/>
</dbReference>
<dbReference type="GO" id="GO:0016740">
    <property type="term" value="F:transferase activity"/>
    <property type="evidence" value="ECO:0007669"/>
    <property type="project" value="UniProtKB-KW"/>
</dbReference>
<dbReference type="EMBL" id="AP024488">
    <property type="protein sequence ID" value="BCS97098.1"/>
    <property type="molecule type" value="Genomic_DNA"/>
</dbReference>
<proteinExistence type="predicted"/>
<sequence length="389" mass="42816">MLDEPRKGPFFGRGIRVAHLIDSGGLYGAEVMLLSLVEEQVKMGIQPVIASIGDKKSGEKPLEKEARRRGVSVRRFEMTPGPNLLGAMRLIRFILTEGIDLIHSHGYKGNILLGFLPLSLRRVPMLTTIHGYTGSGGLNRMSLYESLDRFSHRFLDKTVLVNEKMRELPFFTKPARKGLAVINNGISLNNEGPLADPQGRIGQIDRFCRNGVAIGSIGRLSREKGFGDMIEALGILLESGVDARLVIIGEGTERQSLESQVARKGLTDRVLMPGYISDGKHLIPFFDFYVIASLTEGLPITLLEAMQARVPIVATSVGGIPQVIRHKKEGLLVDPKDPGQMAKAVFWAMGHPEARAEMIRRAARRVASEYSAAKMADEYMTLYDALIPS</sequence>
<evidence type="ECO:0000313" key="4">
    <source>
        <dbReference type="Proteomes" id="UP001320148"/>
    </source>
</evidence>
<evidence type="ECO:0000259" key="1">
    <source>
        <dbReference type="Pfam" id="PF00534"/>
    </source>
</evidence>
<gene>
    <name evidence="3" type="ORF">DSLASN_27300</name>
</gene>
<dbReference type="PANTHER" id="PTHR12526:SF637">
    <property type="entry name" value="GLYCOSYLTRANSFERASE EPSF-RELATED"/>
    <property type="match status" value="1"/>
</dbReference>
<dbReference type="SUPFAM" id="SSF53756">
    <property type="entry name" value="UDP-Glycosyltransferase/glycogen phosphorylase"/>
    <property type="match status" value="1"/>
</dbReference>
<accession>A0ABM7PHP2</accession>
<evidence type="ECO:0000313" key="3">
    <source>
        <dbReference type="EMBL" id="BCS97098.1"/>
    </source>
</evidence>
<feature type="domain" description="Glycosyl transferase family 1" evidence="1">
    <location>
        <begin position="214"/>
        <end position="364"/>
    </location>
</feature>